<evidence type="ECO:0000256" key="1">
    <source>
        <dbReference type="ARBA" id="ARBA00023015"/>
    </source>
</evidence>
<accession>A0A6L9QLQ2</accession>
<keyword evidence="3" id="KW-0804">Transcription</keyword>
<evidence type="ECO:0000313" key="5">
    <source>
        <dbReference type="EMBL" id="NEA25633.1"/>
    </source>
</evidence>
<dbReference type="InterPro" id="IPR028978">
    <property type="entry name" value="Chorismate_lyase_/UTRA_dom_sf"/>
</dbReference>
<evidence type="ECO:0000313" key="6">
    <source>
        <dbReference type="Proteomes" id="UP000475532"/>
    </source>
</evidence>
<evidence type="ECO:0000259" key="4">
    <source>
        <dbReference type="PROSITE" id="PS50949"/>
    </source>
</evidence>
<dbReference type="Gene3D" id="1.10.10.10">
    <property type="entry name" value="Winged helix-like DNA-binding domain superfamily/Winged helix DNA-binding domain"/>
    <property type="match status" value="1"/>
</dbReference>
<dbReference type="InterPro" id="IPR036390">
    <property type="entry name" value="WH_DNA-bd_sf"/>
</dbReference>
<dbReference type="EMBL" id="JAAGLI010000646">
    <property type="protein sequence ID" value="NEA25633.1"/>
    <property type="molecule type" value="Genomic_DNA"/>
</dbReference>
<dbReference type="RefSeq" id="WP_163059730.1">
    <property type="nucleotide sequence ID" value="NZ_JAAGLI010000646.1"/>
</dbReference>
<dbReference type="Pfam" id="PF00392">
    <property type="entry name" value="GntR"/>
    <property type="match status" value="1"/>
</dbReference>
<feature type="domain" description="HTH gntR-type" evidence="4">
    <location>
        <begin position="5"/>
        <end position="73"/>
    </location>
</feature>
<dbReference type="Pfam" id="PF07702">
    <property type="entry name" value="UTRA"/>
    <property type="match status" value="1"/>
</dbReference>
<sequence length="271" mass="30067">MANRTPKYVEIAQDLQAQIDSGRLAPGTRLPAEKELALKWNVSENTVKAAINELRKRGRVETVPQKGSFVTEPDRPFVITLNRTDLGDENAPGRGYGGGEGGAFMAEAKHQGREAHFSKPDVAVEDADELQMRALGIPRVPADGPRPQVVRRSQQRFVDGKPNSLQHSYFRLELAFKAQELLNSRDIEEGTVAYLQHCGHEQVGYEDVFDARPPTEAEREFFGLSKGSLAVIEHTRTAYDANAEPFRLTVTVYKPGANKIRFIAGEVPDEV</sequence>
<dbReference type="SMART" id="SM00345">
    <property type="entry name" value="HTH_GNTR"/>
    <property type="match status" value="1"/>
</dbReference>
<gene>
    <name evidence="5" type="ORF">G3I70_24545</name>
</gene>
<keyword evidence="2" id="KW-0238">DNA-binding</keyword>
<dbReference type="PANTHER" id="PTHR44846:SF17">
    <property type="entry name" value="GNTR-FAMILY TRANSCRIPTIONAL REGULATOR"/>
    <property type="match status" value="1"/>
</dbReference>
<dbReference type="PROSITE" id="PS50949">
    <property type="entry name" value="HTH_GNTR"/>
    <property type="match status" value="1"/>
</dbReference>
<organism evidence="5 6">
    <name type="scientific">Actinomadura bangladeshensis</name>
    <dbReference type="NCBI Taxonomy" id="453573"/>
    <lineage>
        <taxon>Bacteria</taxon>
        <taxon>Bacillati</taxon>
        <taxon>Actinomycetota</taxon>
        <taxon>Actinomycetes</taxon>
        <taxon>Streptosporangiales</taxon>
        <taxon>Thermomonosporaceae</taxon>
        <taxon>Actinomadura</taxon>
    </lineage>
</organism>
<protein>
    <submittedName>
        <fullName evidence="5">GntR family transcriptional regulator</fullName>
    </submittedName>
</protein>
<dbReference type="SMART" id="SM00866">
    <property type="entry name" value="UTRA"/>
    <property type="match status" value="1"/>
</dbReference>
<dbReference type="GO" id="GO:0045892">
    <property type="term" value="P:negative regulation of DNA-templated transcription"/>
    <property type="evidence" value="ECO:0007669"/>
    <property type="project" value="TreeGrafter"/>
</dbReference>
<dbReference type="SUPFAM" id="SSF64288">
    <property type="entry name" value="Chorismate lyase-like"/>
    <property type="match status" value="1"/>
</dbReference>
<dbReference type="CDD" id="cd07377">
    <property type="entry name" value="WHTH_GntR"/>
    <property type="match status" value="1"/>
</dbReference>
<dbReference type="GO" id="GO:0003700">
    <property type="term" value="F:DNA-binding transcription factor activity"/>
    <property type="evidence" value="ECO:0007669"/>
    <property type="project" value="InterPro"/>
</dbReference>
<dbReference type="GO" id="GO:0003677">
    <property type="term" value="F:DNA binding"/>
    <property type="evidence" value="ECO:0007669"/>
    <property type="project" value="UniProtKB-KW"/>
</dbReference>
<evidence type="ECO:0000256" key="2">
    <source>
        <dbReference type="ARBA" id="ARBA00023125"/>
    </source>
</evidence>
<dbReference type="SUPFAM" id="SSF46785">
    <property type="entry name" value="Winged helix' DNA-binding domain"/>
    <property type="match status" value="1"/>
</dbReference>
<dbReference type="Proteomes" id="UP000475532">
    <property type="component" value="Unassembled WGS sequence"/>
</dbReference>
<dbReference type="InterPro" id="IPR050679">
    <property type="entry name" value="Bact_HTH_transcr_reg"/>
</dbReference>
<name>A0A6L9QLQ2_9ACTN</name>
<dbReference type="InterPro" id="IPR036388">
    <property type="entry name" value="WH-like_DNA-bd_sf"/>
</dbReference>
<dbReference type="PANTHER" id="PTHR44846">
    <property type="entry name" value="MANNOSYL-D-GLYCERATE TRANSPORT/METABOLISM SYSTEM REPRESSOR MNGR-RELATED"/>
    <property type="match status" value="1"/>
</dbReference>
<keyword evidence="1" id="KW-0805">Transcription regulation</keyword>
<evidence type="ECO:0000256" key="3">
    <source>
        <dbReference type="ARBA" id="ARBA00023163"/>
    </source>
</evidence>
<dbReference type="AlphaFoldDB" id="A0A6L9QLQ2"/>
<proteinExistence type="predicted"/>
<dbReference type="InterPro" id="IPR011663">
    <property type="entry name" value="UTRA"/>
</dbReference>
<dbReference type="InterPro" id="IPR000524">
    <property type="entry name" value="Tscrpt_reg_HTH_GntR"/>
</dbReference>
<reference evidence="5 6" key="1">
    <citation type="submission" date="2020-01" db="EMBL/GenBank/DDBJ databases">
        <title>Insect and environment-associated Actinomycetes.</title>
        <authorList>
            <person name="Currrie C."/>
            <person name="Chevrette M."/>
            <person name="Carlson C."/>
            <person name="Stubbendieck R."/>
            <person name="Wendt-Pienkowski E."/>
        </authorList>
    </citation>
    <scope>NUCLEOTIDE SEQUENCE [LARGE SCALE GENOMIC DNA]</scope>
    <source>
        <strain evidence="5 6">SID10258</strain>
    </source>
</reference>
<comment type="caution">
    <text evidence="5">The sequence shown here is derived from an EMBL/GenBank/DDBJ whole genome shotgun (WGS) entry which is preliminary data.</text>
</comment>
<dbReference type="Gene3D" id="3.40.1410.10">
    <property type="entry name" value="Chorismate lyase-like"/>
    <property type="match status" value="1"/>
</dbReference>